<proteinExistence type="inferred from homology"/>
<dbReference type="Pfam" id="PF13098">
    <property type="entry name" value="Thioredoxin_2"/>
    <property type="match status" value="1"/>
</dbReference>
<dbReference type="InterPro" id="IPR012336">
    <property type="entry name" value="Thioredoxin-like_fold"/>
</dbReference>
<evidence type="ECO:0000256" key="1">
    <source>
        <dbReference type="RuleBase" id="RU364038"/>
    </source>
</evidence>
<feature type="signal peptide" evidence="1">
    <location>
        <begin position="1"/>
        <end position="19"/>
    </location>
</feature>
<comment type="function">
    <text evidence="1">Required for disulfide bond formation in some periplasmic proteins. Acts by transferring its disulfide bond to other proteins and is reduced in the process.</text>
</comment>
<dbReference type="CDD" id="cd03020">
    <property type="entry name" value="DsbA_DsbC_DsbG"/>
    <property type="match status" value="1"/>
</dbReference>
<accession>O68475</accession>
<dbReference type="PROSITE" id="PS51257">
    <property type="entry name" value="PROKAR_LIPOPROTEIN"/>
    <property type="match status" value="1"/>
</dbReference>
<feature type="chain" id="PRO_5010004578" description="Thiol:disulfide interchange protein" evidence="1">
    <location>
        <begin position="20"/>
        <end position="314"/>
    </location>
</feature>
<sequence>MLRFAIAAVFGALSLTACAQPAPPAAKAPAAAAKPGPAANAPADQAVRAALTALNPVSSGIHRCPGRSPVSGRWSFPFSCCTYPKTVERCSIRSFRTPVPRARPTAKAWSATVAICWPRPTTATASCLVRRMPSTPSACFTYIECGYCRKLHQDIAELNRNGISVEYLASPRMGLGSKDYTDMISVWCAADRRQALTNAKRGGYVPEKNCTNPVVMYFALGQQLGVNGTSVIFSPDGTHLGGYLPPAQLARALEKAVGQALIAADLQVGSRGRVSHPRLFSYFRPSLTALVSVPCASSPLNSQTNAPPRPWVFT</sequence>
<dbReference type="PANTHER" id="PTHR35272">
    <property type="entry name" value="THIOL:DISULFIDE INTERCHANGE PROTEIN DSBC-RELATED"/>
    <property type="match status" value="1"/>
</dbReference>
<dbReference type="SUPFAM" id="SSF52833">
    <property type="entry name" value="Thioredoxin-like"/>
    <property type="match status" value="1"/>
</dbReference>
<dbReference type="InterPro" id="IPR033954">
    <property type="entry name" value="DiS-bond_Isoase_DsbC/G"/>
</dbReference>
<comment type="similarity">
    <text evidence="1">Belongs to the thioredoxin family. DsbC subfamily.</text>
</comment>
<keyword evidence="1" id="KW-0732">Signal</keyword>
<dbReference type="PANTHER" id="PTHR35272:SF3">
    <property type="entry name" value="THIOL:DISULFIDE INTERCHANGE PROTEIN DSBC"/>
    <property type="match status" value="1"/>
</dbReference>
<protein>
    <recommendedName>
        <fullName evidence="1">Thiol:disulfide interchange protein</fullName>
    </recommendedName>
</protein>
<evidence type="ECO:0000259" key="2">
    <source>
        <dbReference type="Pfam" id="PF13098"/>
    </source>
</evidence>
<evidence type="ECO:0000313" key="3">
    <source>
        <dbReference type="EMBL" id="AAC05490.1"/>
    </source>
</evidence>
<name>O68475_STEMA</name>
<organism evidence="3">
    <name type="scientific">Stenotrophomonas maltophilia</name>
    <name type="common">Pseudomonas maltophilia</name>
    <name type="synonym">Xanthomonas maltophilia</name>
    <dbReference type="NCBI Taxonomy" id="40324"/>
    <lineage>
        <taxon>Bacteria</taxon>
        <taxon>Pseudomonadati</taxon>
        <taxon>Pseudomonadota</taxon>
        <taxon>Gammaproteobacteria</taxon>
        <taxon>Lysobacterales</taxon>
        <taxon>Lysobacteraceae</taxon>
        <taxon>Stenotrophomonas</taxon>
        <taxon>Stenotrophomonas maltophilia group</taxon>
    </lineage>
</organism>
<keyword evidence="1" id="KW-0574">Periplasm</keyword>
<comment type="subcellular location">
    <subcellularLocation>
        <location evidence="1">Periplasm</location>
    </subcellularLocation>
</comment>
<dbReference type="AlphaFoldDB" id="O68475"/>
<keyword evidence="1" id="KW-0676">Redox-active center</keyword>
<dbReference type="Gene3D" id="3.40.30.10">
    <property type="entry name" value="Glutaredoxin"/>
    <property type="match status" value="1"/>
</dbReference>
<dbReference type="InterPro" id="IPR036249">
    <property type="entry name" value="Thioredoxin-like_sf"/>
</dbReference>
<dbReference type="GO" id="GO:0042597">
    <property type="term" value="C:periplasmic space"/>
    <property type="evidence" value="ECO:0007669"/>
    <property type="project" value="UniProtKB-SubCell"/>
</dbReference>
<dbReference type="EMBL" id="AF047411">
    <property type="protein sequence ID" value="AAC05490.1"/>
    <property type="molecule type" value="Genomic_DNA"/>
</dbReference>
<dbReference type="InterPro" id="IPR051470">
    <property type="entry name" value="Thiol:disulfide_interchange"/>
</dbReference>
<feature type="domain" description="Thioredoxin-like fold" evidence="2">
    <location>
        <begin position="139"/>
        <end position="253"/>
    </location>
</feature>
<reference evidence="3" key="1">
    <citation type="submission" date="1998-02" db="EMBL/GenBank/DDBJ databases">
        <title>Chitinase gene from Pseudomonas maltophilia.</title>
        <authorList>
            <person name="Kanjanakorn C."/>
            <person name="Wiwat C."/>
        </authorList>
    </citation>
    <scope>NUCLEOTIDE SEQUENCE</scope>
    <source>
        <strain evidence="3">Kd</strain>
    </source>
</reference>